<accession>A0A5Q3D6H2</accession>
<dbReference type="EMBL" id="CABFJX010000369">
    <property type="protein sequence ID" value="VTT73478.1"/>
    <property type="molecule type" value="Genomic_DNA"/>
</dbReference>
<comment type="caution">
    <text evidence="1">The sequence shown here is derived from an EMBL/GenBank/DDBJ whole genome shotgun (WGS) entry which is preliminary data.</text>
</comment>
<gene>
    <name evidence="1" type="ORF">C2S_9082</name>
</gene>
<sequence>MLCCSNRQTICCIEAHPAVSGVQPTTRTGTERIVYLMSNVHAPFPSICSPFIHITSLCFSRHGIRDVSVSAEDNSYTTNLTGRRCIIPATGLSFVSSCPWVIGPFRITAKHAS</sequence>
<evidence type="ECO:0000313" key="2">
    <source>
        <dbReference type="Proteomes" id="UP000760494"/>
    </source>
</evidence>
<proteinExistence type="predicted"/>
<name>A0A5Q3D6H2_FUSFU</name>
<dbReference type="AlphaFoldDB" id="A0A5Q3D6H2"/>
<protein>
    <submittedName>
        <fullName evidence="1">Uncharacterized protein</fullName>
    </submittedName>
</protein>
<reference evidence="1" key="1">
    <citation type="submission" date="2019-05" db="EMBL/GenBank/DDBJ databases">
        <authorList>
            <person name="Piombo E."/>
        </authorList>
    </citation>
    <scope>NUCLEOTIDE SEQUENCE</scope>
    <source>
        <strain evidence="1">C2S</strain>
    </source>
</reference>
<organism evidence="1 2">
    <name type="scientific">Fusarium fujikuroi</name>
    <name type="common">Bakanae and foot rot disease fungus</name>
    <name type="synonym">Gibberella fujikuroi</name>
    <dbReference type="NCBI Taxonomy" id="5127"/>
    <lineage>
        <taxon>Eukaryota</taxon>
        <taxon>Fungi</taxon>
        <taxon>Dikarya</taxon>
        <taxon>Ascomycota</taxon>
        <taxon>Pezizomycotina</taxon>
        <taxon>Sordariomycetes</taxon>
        <taxon>Hypocreomycetidae</taxon>
        <taxon>Hypocreales</taxon>
        <taxon>Nectriaceae</taxon>
        <taxon>Fusarium</taxon>
        <taxon>Fusarium fujikuroi species complex</taxon>
    </lineage>
</organism>
<evidence type="ECO:0000313" key="1">
    <source>
        <dbReference type="EMBL" id="VTT73478.1"/>
    </source>
</evidence>
<dbReference type="Proteomes" id="UP000760494">
    <property type="component" value="Unassembled WGS sequence"/>
</dbReference>